<keyword evidence="2" id="KW-1185">Reference proteome</keyword>
<name>A0ABM6JXA5_SPOUR</name>
<sequence length="196" mass="22942">MNEELVMKYIVACTNLYGIVPVEKVVEIYNNQNKEEISLDEVERFLQSEQVKEKLEESFVYIQSNEFVAEATSEEDEKENLKRNAVGKPYYIPGKEELLRFIDEEYFQETPEQVIVKNMLREDFGDQLNVEEEVSELVYNLQVSGGDFMMELSLFVSGLELPIKESERYIPAIVELADATRLWENRGHTMKELQQH</sequence>
<accession>A0ABM6JXA5</accession>
<evidence type="ECO:0000313" key="1">
    <source>
        <dbReference type="EMBL" id="ARF14550.1"/>
    </source>
</evidence>
<dbReference type="RefSeq" id="WP_029053236.1">
    <property type="nucleotide sequence ID" value="NZ_CP015108.1"/>
</dbReference>
<reference evidence="1 2" key="1">
    <citation type="submission" date="2016-04" db="EMBL/GenBank/DDBJ databases">
        <title>Comparative Genomics and Epigenetics of Sporosarcina ureae.</title>
        <authorList>
            <person name="Oliver A.S."/>
            <person name="Cooper K.K."/>
        </authorList>
    </citation>
    <scope>NUCLEOTIDE SEQUENCE [LARGE SCALE GENOMIC DNA]</scope>
    <source>
        <strain evidence="1 2">S204</strain>
    </source>
</reference>
<evidence type="ECO:0000313" key="2">
    <source>
        <dbReference type="Proteomes" id="UP000192486"/>
    </source>
</evidence>
<dbReference type="Proteomes" id="UP000192486">
    <property type="component" value="Chromosome"/>
</dbReference>
<protein>
    <submittedName>
        <fullName evidence="1">Uncharacterized protein</fullName>
    </submittedName>
</protein>
<dbReference type="EMBL" id="CP015108">
    <property type="protein sequence ID" value="ARF14550.1"/>
    <property type="molecule type" value="Genomic_DNA"/>
</dbReference>
<organism evidence="1 2">
    <name type="scientific">Sporosarcina ureae</name>
    <dbReference type="NCBI Taxonomy" id="1571"/>
    <lineage>
        <taxon>Bacteria</taxon>
        <taxon>Bacillati</taxon>
        <taxon>Bacillota</taxon>
        <taxon>Bacilli</taxon>
        <taxon>Bacillales</taxon>
        <taxon>Caryophanaceae</taxon>
        <taxon>Sporosarcina</taxon>
    </lineage>
</organism>
<gene>
    <name evidence="1" type="ORF">SporoS204_10555</name>
</gene>
<proteinExistence type="predicted"/>